<dbReference type="Gene3D" id="3.90.550.10">
    <property type="entry name" value="Spore Coat Polysaccharide Biosynthesis Protein SpsA, Chain A"/>
    <property type="match status" value="1"/>
</dbReference>
<protein>
    <submittedName>
        <fullName evidence="8">Glycosyltransferase, GT2 family</fullName>
    </submittedName>
</protein>
<dbReference type="RefSeq" id="WP_244525694.1">
    <property type="nucleotide sequence ID" value="NZ_FNZG01000009.1"/>
</dbReference>
<comment type="subcellular location">
    <subcellularLocation>
        <location evidence="1">Cell membrane</location>
    </subcellularLocation>
</comment>
<evidence type="ECO:0000256" key="2">
    <source>
        <dbReference type="ARBA" id="ARBA00022475"/>
    </source>
</evidence>
<dbReference type="PANTHER" id="PTHR43646:SF2">
    <property type="entry name" value="GLYCOSYLTRANSFERASE 2-LIKE DOMAIN-CONTAINING PROTEIN"/>
    <property type="match status" value="1"/>
</dbReference>
<evidence type="ECO:0000256" key="3">
    <source>
        <dbReference type="ARBA" id="ARBA00022676"/>
    </source>
</evidence>
<dbReference type="Proteomes" id="UP000231644">
    <property type="component" value="Unassembled WGS sequence"/>
</dbReference>
<dbReference type="GO" id="GO:0005886">
    <property type="term" value="C:plasma membrane"/>
    <property type="evidence" value="ECO:0007669"/>
    <property type="project" value="UniProtKB-SubCell"/>
</dbReference>
<evidence type="ECO:0000256" key="4">
    <source>
        <dbReference type="ARBA" id="ARBA00022679"/>
    </source>
</evidence>
<keyword evidence="9" id="KW-1185">Reference proteome</keyword>
<dbReference type="PANTHER" id="PTHR43646">
    <property type="entry name" value="GLYCOSYLTRANSFERASE"/>
    <property type="match status" value="1"/>
</dbReference>
<dbReference type="InterPro" id="IPR029044">
    <property type="entry name" value="Nucleotide-diphossugar_trans"/>
</dbReference>
<dbReference type="SUPFAM" id="SSF53448">
    <property type="entry name" value="Nucleotide-diphospho-sugar transferases"/>
    <property type="match status" value="1"/>
</dbReference>
<gene>
    <name evidence="8" type="ORF">SAMN05421762_3882</name>
</gene>
<dbReference type="Pfam" id="PF00535">
    <property type="entry name" value="Glycos_transf_2"/>
    <property type="match status" value="1"/>
</dbReference>
<evidence type="ECO:0000259" key="7">
    <source>
        <dbReference type="Pfam" id="PF00535"/>
    </source>
</evidence>
<dbReference type="AlphaFoldDB" id="A0A1I1R1W6"/>
<feature type="domain" description="Glycosyltransferase 2-like" evidence="7">
    <location>
        <begin position="13"/>
        <end position="127"/>
    </location>
</feature>
<keyword evidence="6" id="KW-1133">Transmembrane helix</keyword>
<dbReference type="CDD" id="cd00761">
    <property type="entry name" value="Glyco_tranf_GTA_type"/>
    <property type="match status" value="1"/>
</dbReference>
<evidence type="ECO:0000313" key="8">
    <source>
        <dbReference type="EMBL" id="SFD28207.1"/>
    </source>
</evidence>
<dbReference type="EMBL" id="FOLX01000008">
    <property type="protein sequence ID" value="SFD28207.1"/>
    <property type="molecule type" value="Genomic_DNA"/>
</dbReference>
<keyword evidence="2" id="KW-1003">Cell membrane</keyword>
<proteinExistence type="predicted"/>
<organism evidence="8 9">
    <name type="scientific">Pseudooceanicola nitratireducens</name>
    <dbReference type="NCBI Taxonomy" id="517719"/>
    <lineage>
        <taxon>Bacteria</taxon>
        <taxon>Pseudomonadati</taxon>
        <taxon>Pseudomonadota</taxon>
        <taxon>Alphaproteobacteria</taxon>
        <taxon>Rhodobacterales</taxon>
        <taxon>Paracoccaceae</taxon>
        <taxon>Pseudooceanicola</taxon>
    </lineage>
</organism>
<keyword evidence="4 8" id="KW-0808">Transferase</keyword>
<evidence type="ECO:0000256" key="1">
    <source>
        <dbReference type="ARBA" id="ARBA00004236"/>
    </source>
</evidence>
<dbReference type="STRING" id="517719.SAMN05421762_3882"/>
<keyword evidence="6" id="KW-0812">Transmembrane</keyword>
<feature type="transmembrane region" description="Helical" evidence="6">
    <location>
        <begin position="240"/>
        <end position="269"/>
    </location>
</feature>
<name>A0A1I1R1W6_9RHOB</name>
<sequence>MTEPVIAAILIGRNEGARLLASLASVKDLDRVVYVDSGSTDGSVEAARAAGAEVVALDMSKPFTAARARNAGIEALRQGKTPDLVQFIDGDCELQPGWIATARAFLVANPQAAVACGRRRERFPEASIYNRLCDFEWDTPLGKTRSCGGDALMRMEALEEVGGYDPTLIAGEEPEMCVRLRAKGWEIWRLDAEMTLHDAAMMRFGQFWKRAKRGGHAWAEGAAMHGAPPERHSVPQVRRVLLWGLVLPLVILALALLVSPWALALVLIYPLQIARLALRSGGGGEAWERAWLLTVGKFAETQGVLQYHRSRLSGRRSGLIEYK</sequence>
<keyword evidence="5 6" id="KW-0472">Membrane</keyword>
<evidence type="ECO:0000256" key="5">
    <source>
        <dbReference type="ARBA" id="ARBA00023136"/>
    </source>
</evidence>
<accession>A0A1I1R1W6</accession>
<reference evidence="8 9" key="1">
    <citation type="submission" date="2016-10" db="EMBL/GenBank/DDBJ databases">
        <authorList>
            <person name="de Groot N.N."/>
        </authorList>
    </citation>
    <scope>NUCLEOTIDE SEQUENCE [LARGE SCALE GENOMIC DNA]</scope>
    <source>
        <strain evidence="8 9">DSM 29619</strain>
    </source>
</reference>
<keyword evidence="3" id="KW-0328">Glycosyltransferase</keyword>
<evidence type="ECO:0000313" key="9">
    <source>
        <dbReference type="Proteomes" id="UP000231644"/>
    </source>
</evidence>
<dbReference type="InterPro" id="IPR001173">
    <property type="entry name" value="Glyco_trans_2-like"/>
</dbReference>
<evidence type="ECO:0000256" key="6">
    <source>
        <dbReference type="SAM" id="Phobius"/>
    </source>
</evidence>
<dbReference type="GO" id="GO:0016757">
    <property type="term" value="F:glycosyltransferase activity"/>
    <property type="evidence" value="ECO:0007669"/>
    <property type="project" value="UniProtKB-KW"/>
</dbReference>